<organism evidence="6 7">
    <name type="scientific">Halomonas korlensis</name>
    <dbReference type="NCBI Taxonomy" id="463301"/>
    <lineage>
        <taxon>Bacteria</taxon>
        <taxon>Pseudomonadati</taxon>
        <taxon>Pseudomonadota</taxon>
        <taxon>Gammaproteobacteria</taxon>
        <taxon>Oceanospirillales</taxon>
        <taxon>Halomonadaceae</taxon>
        <taxon>Halomonas</taxon>
    </lineage>
</organism>
<dbReference type="STRING" id="463301.SAMN04487955_102123"/>
<name>A0A1I7FZD3_9GAMM</name>
<evidence type="ECO:0000256" key="4">
    <source>
        <dbReference type="ARBA" id="ARBA00023136"/>
    </source>
</evidence>
<dbReference type="AlphaFoldDB" id="A0A1I7FZD3"/>
<dbReference type="Proteomes" id="UP000198693">
    <property type="component" value="Unassembled WGS sequence"/>
</dbReference>
<dbReference type="OrthoDB" id="5405464at2"/>
<evidence type="ECO:0000313" key="7">
    <source>
        <dbReference type="Proteomes" id="UP000198693"/>
    </source>
</evidence>
<evidence type="ECO:0000256" key="5">
    <source>
        <dbReference type="SAM" id="Phobius"/>
    </source>
</evidence>
<dbReference type="Pfam" id="PF09685">
    <property type="entry name" value="MamF_MmsF"/>
    <property type="match status" value="1"/>
</dbReference>
<evidence type="ECO:0000256" key="2">
    <source>
        <dbReference type="ARBA" id="ARBA00022692"/>
    </source>
</evidence>
<evidence type="ECO:0000256" key="1">
    <source>
        <dbReference type="ARBA" id="ARBA00004141"/>
    </source>
</evidence>
<accession>A0A1I7FZD3</accession>
<gene>
    <name evidence="6" type="ORF">SAMN04487955_102123</name>
</gene>
<keyword evidence="4 5" id="KW-0472">Membrane</keyword>
<keyword evidence="3 5" id="KW-1133">Transmembrane helix</keyword>
<evidence type="ECO:0000256" key="3">
    <source>
        <dbReference type="ARBA" id="ARBA00022989"/>
    </source>
</evidence>
<comment type="subcellular location">
    <subcellularLocation>
        <location evidence="1">Membrane</location>
        <topology evidence="1">Multi-pass membrane protein</topology>
    </subcellularLocation>
</comment>
<dbReference type="RefSeq" id="WP_089792917.1">
    <property type="nucleotide sequence ID" value="NZ_FPBP01000002.1"/>
</dbReference>
<keyword evidence="2 5" id="KW-0812">Transmembrane</keyword>
<proteinExistence type="predicted"/>
<evidence type="ECO:0000313" key="6">
    <source>
        <dbReference type="EMBL" id="SFU41558.1"/>
    </source>
</evidence>
<protein>
    <submittedName>
        <fullName evidence="6">Uncharacterized membrane protein</fullName>
    </submittedName>
</protein>
<feature type="transmembrane region" description="Helical" evidence="5">
    <location>
        <begin position="31"/>
        <end position="58"/>
    </location>
</feature>
<dbReference type="InterPro" id="IPR019109">
    <property type="entry name" value="MamF_MmsF"/>
</dbReference>
<feature type="transmembrane region" description="Helical" evidence="5">
    <location>
        <begin position="78"/>
        <end position="109"/>
    </location>
</feature>
<keyword evidence="7" id="KW-1185">Reference proteome</keyword>
<dbReference type="EMBL" id="FPBP01000002">
    <property type="protein sequence ID" value="SFU41558.1"/>
    <property type="molecule type" value="Genomic_DNA"/>
</dbReference>
<sequence length="132" mass="14693">MNDSSKHDALKHGDDASVVRQDAAPDTTMAIVVYALHLAGIVTGGVTSLVGVVIAYVYRGKGPAWLDEHYRYQIRTFWMALVYFAVSGLLTLILIGFLTWLLAIIWLVIRCVKGLRALHEKRAPNNVDTWLV</sequence>
<reference evidence="7" key="1">
    <citation type="submission" date="2016-10" db="EMBL/GenBank/DDBJ databases">
        <authorList>
            <person name="Varghese N."/>
            <person name="Submissions S."/>
        </authorList>
    </citation>
    <scope>NUCLEOTIDE SEQUENCE [LARGE SCALE GENOMIC DNA]</scope>
    <source>
        <strain evidence="7">CGMCC 1.6981</strain>
    </source>
</reference>